<reference evidence="1 2" key="1">
    <citation type="submission" date="2019-01" db="EMBL/GenBank/DDBJ databases">
        <title>Draft genome sequences of three monokaryotic isolates of the white-rot basidiomycete fungus Dichomitus squalens.</title>
        <authorList>
            <consortium name="DOE Joint Genome Institute"/>
            <person name="Lopez S.C."/>
            <person name="Andreopoulos B."/>
            <person name="Pangilinan J."/>
            <person name="Lipzen A."/>
            <person name="Riley R."/>
            <person name="Ahrendt S."/>
            <person name="Ng V."/>
            <person name="Barry K."/>
            <person name="Daum C."/>
            <person name="Grigoriev I.V."/>
            <person name="Hilden K.S."/>
            <person name="Makela M.R."/>
            <person name="de Vries R.P."/>
        </authorList>
    </citation>
    <scope>NUCLEOTIDE SEQUENCE [LARGE SCALE GENOMIC DNA]</scope>
    <source>
        <strain evidence="1 2">CBS 464.89</strain>
    </source>
</reference>
<organism evidence="1 2">
    <name type="scientific">Dichomitus squalens</name>
    <dbReference type="NCBI Taxonomy" id="114155"/>
    <lineage>
        <taxon>Eukaryota</taxon>
        <taxon>Fungi</taxon>
        <taxon>Dikarya</taxon>
        <taxon>Basidiomycota</taxon>
        <taxon>Agaricomycotina</taxon>
        <taxon>Agaricomycetes</taxon>
        <taxon>Polyporales</taxon>
        <taxon>Polyporaceae</taxon>
        <taxon>Dichomitus</taxon>
    </lineage>
</organism>
<sequence>MGVHQAWTPVLPDAARLSHTDRVAFRTGGRYPAQFQPEIESCLPPQPVPCGRRLSQTDCIARSAPNALGFAVIQSVLKMHTWGGHFRCVRKGTLSPTSSLHA</sequence>
<dbReference type="AlphaFoldDB" id="A0A4Q9PJB4"/>
<name>A0A4Q9PJB4_9APHY</name>
<evidence type="ECO:0000313" key="1">
    <source>
        <dbReference type="EMBL" id="TBU54165.1"/>
    </source>
</evidence>
<protein>
    <submittedName>
        <fullName evidence="1">Uncharacterized protein</fullName>
    </submittedName>
</protein>
<accession>A0A4Q9PJB4</accession>
<dbReference type="EMBL" id="ML145195">
    <property type="protein sequence ID" value="TBU54165.1"/>
    <property type="molecule type" value="Genomic_DNA"/>
</dbReference>
<evidence type="ECO:0000313" key="2">
    <source>
        <dbReference type="Proteomes" id="UP000292082"/>
    </source>
</evidence>
<gene>
    <name evidence="1" type="ORF">BD310DRAFT_951608</name>
</gene>
<keyword evidence="2" id="KW-1185">Reference proteome</keyword>
<dbReference type="Proteomes" id="UP000292082">
    <property type="component" value="Unassembled WGS sequence"/>
</dbReference>
<proteinExistence type="predicted"/>